<accession>A0A8S4BEE8</accession>
<evidence type="ECO:0000256" key="7">
    <source>
        <dbReference type="ARBA" id="ARBA00023180"/>
    </source>
</evidence>
<dbReference type="Gene3D" id="2.60.40.10">
    <property type="entry name" value="Immunoglobulins"/>
    <property type="match status" value="2"/>
</dbReference>
<dbReference type="PANTHER" id="PTHR19433">
    <property type="entry name" value="T-CELL RECEPTOR ALPHA CHAIN V REGION-RELATED"/>
    <property type="match status" value="1"/>
</dbReference>
<keyword evidence="6" id="KW-1015">Disulfide bond</keyword>
<keyword evidence="4" id="KW-0391">Immunity</keyword>
<dbReference type="PANTHER" id="PTHR19433:SF127">
    <property type="entry name" value="NITR9"/>
    <property type="match status" value="1"/>
</dbReference>
<organism evidence="10 11">
    <name type="scientific">Menidia menidia</name>
    <name type="common">Atlantic silverside</name>
    <dbReference type="NCBI Taxonomy" id="238744"/>
    <lineage>
        <taxon>Eukaryota</taxon>
        <taxon>Metazoa</taxon>
        <taxon>Chordata</taxon>
        <taxon>Craniata</taxon>
        <taxon>Vertebrata</taxon>
        <taxon>Euteleostomi</taxon>
        <taxon>Actinopterygii</taxon>
        <taxon>Neopterygii</taxon>
        <taxon>Teleostei</taxon>
        <taxon>Neoteleostei</taxon>
        <taxon>Acanthomorphata</taxon>
        <taxon>Ovalentaria</taxon>
        <taxon>Atherinomorphae</taxon>
        <taxon>Atheriniformes</taxon>
        <taxon>Atherinopsidae</taxon>
        <taxon>Menidiinae</taxon>
        <taxon>Menidia</taxon>
    </lineage>
</organism>
<keyword evidence="7" id="KW-0325">Glycoprotein</keyword>
<dbReference type="CDD" id="cd00099">
    <property type="entry name" value="IgV"/>
    <property type="match status" value="1"/>
</dbReference>
<dbReference type="GO" id="GO:0005886">
    <property type="term" value="C:plasma membrane"/>
    <property type="evidence" value="ECO:0007669"/>
    <property type="project" value="UniProtKB-SubCell"/>
</dbReference>
<dbReference type="InterPro" id="IPR013106">
    <property type="entry name" value="Ig_V-set"/>
</dbReference>
<comment type="caution">
    <text evidence="10">The sequence shown here is derived from an EMBL/GenBank/DDBJ whole genome shotgun (WGS) entry which is preliminary data.</text>
</comment>
<dbReference type="SUPFAM" id="SSF48726">
    <property type="entry name" value="Immunoglobulin"/>
    <property type="match status" value="2"/>
</dbReference>
<feature type="domain" description="Ig-like" evidence="9">
    <location>
        <begin position="1"/>
        <end position="97"/>
    </location>
</feature>
<dbReference type="Proteomes" id="UP000677803">
    <property type="component" value="Unassembled WGS sequence"/>
</dbReference>
<name>A0A8S4BEE8_9TELE</name>
<gene>
    <name evidence="10" type="ORF">MMEN_LOCUS17189</name>
</gene>
<sequence>VIQTLGVSQRISLTEAALGENVTLSCKVLEVKPGLFYWFKMVFGHVVQTIVLGSFDKLVLQGQFNNSRFNVTRVGNTYFLTIQNVRKEDEATYLCQAGTAYTMKFFNETHVAVNDPNKKQKALYVKQYPEREQVPPGSTATLQCSLLSGNEEPDGCPGERRMFWYRSGSEQDPGVIYTGNFSCDDQERRSCVSHLSKPIQNHSDTGTYYCAVVACGKILFGKGTTLETKQEFPLIIVLGTLLACMSLLSIALILTKIMQKQVCEHCKEGSHFEFKALLVITGEKISLTHKHNVMT</sequence>
<dbReference type="OrthoDB" id="8947657at2759"/>
<keyword evidence="11" id="KW-1185">Reference proteome</keyword>
<dbReference type="Pfam" id="PF07686">
    <property type="entry name" value="V-set"/>
    <property type="match status" value="1"/>
</dbReference>
<evidence type="ECO:0000256" key="6">
    <source>
        <dbReference type="ARBA" id="ARBA00023157"/>
    </source>
</evidence>
<dbReference type="EMBL" id="CAJRST010036666">
    <property type="protein sequence ID" value="CAG5989199.1"/>
    <property type="molecule type" value="Genomic_DNA"/>
</dbReference>
<dbReference type="GO" id="GO:0002376">
    <property type="term" value="P:immune system process"/>
    <property type="evidence" value="ECO:0007669"/>
    <property type="project" value="UniProtKB-KW"/>
</dbReference>
<feature type="non-terminal residue" evidence="10">
    <location>
        <position position="1"/>
    </location>
</feature>
<evidence type="ECO:0000256" key="4">
    <source>
        <dbReference type="ARBA" id="ARBA00022859"/>
    </source>
</evidence>
<evidence type="ECO:0000313" key="11">
    <source>
        <dbReference type="Proteomes" id="UP000677803"/>
    </source>
</evidence>
<evidence type="ECO:0000256" key="5">
    <source>
        <dbReference type="ARBA" id="ARBA00023136"/>
    </source>
</evidence>
<evidence type="ECO:0000256" key="1">
    <source>
        <dbReference type="ARBA" id="ARBA00004236"/>
    </source>
</evidence>
<feature type="domain" description="Ig-like" evidence="9">
    <location>
        <begin position="116"/>
        <end position="212"/>
    </location>
</feature>
<feature type="non-terminal residue" evidence="10">
    <location>
        <position position="295"/>
    </location>
</feature>
<evidence type="ECO:0000259" key="9">
    <source>
        <dbReference type="PROSITE" id="PS50835"/>
    </source>
</evidence>
<dbReference type="AlphaFoldDB" id="A0A8S4BEE8"/>
<evidence type="ECO:0000256" key="8">
    <source>
        <dbReference type="SAM" id="Phobius"/>
    </source>
</evidence>
<evidence type="ECO:0000313" key="10">
    <source>
        <dbReference type="EMBL" id="CAG5989199.1"/>
    </source>
</evidence>
<protein>
    <submittedName>
        <fullName evidence="10">(Atlantic silverside) hypothetical protein</fullName>
    </submittedName>
</protein>
<keyword evidence="8" id="KW-0812">Transmembrane</keyword>
<dbReference type="InterPro" id="IPR003599">
    <property type="entry name" value="Ig_sub"/>
</dbReference>
<dbReference type="PROSITE" id="PS50835">
    <property type="entry name" value="IG_LIKE"/>
    <property type="match status" value="2"/>
</dbReference>
<feature type="transmembrane region" description="Helical" evidence="8">
    <location>
        <begin position="232"/>
        <end position="254"/>
    </location>
</feature>
<keyword evidence="5 8" id="KW-0472">Membrane</keyword>
<dbReference type="GO" id="GO:0009617">
    <property type="term" value="P:response to bacterium"/>
    <property type="evidence" value="ECO:0007669"/>
    <property type="project" value="TreeGrafter"/>
</dbReference>
<dbReference type="InterPro" id="IPR036179">
    <property type="entry name" value="Ig-like_dom_sf"/>
</dbReference>
<keyword evidence="2" id="KW-1003">Cell membrane</keyword>
<evidence type="ECO:0000256" key="3">
    <source>
        <dbReference type="ARBA" id="ARBA00022729"/>
    </source>
</evidence>
<dbReference type="InterPro" id="IPR052051">
    <property type="entry name" value="TCR_complex_component"/>
</dbReference>
<keyword evidence="3" id="KW-0732">Signal</keyword>
<comment type="subcellular location">
    <subcellularLocation>
        <location evidence="1">Cell membrane</location>
    </subcellularLocation>
</comment>
<dbReference type="SMART" id="SM00409">
    <property type="entry name" value="IG"/>
    <property type="match status" value="2"/>
</dbReference>
<dbReference type="InterPro" id="IPR003598">
    <property type="entry name" value="Ig_sub2"/>
</dbReference>
<reference evidence="10" key="1">
    <citation type="submission" date="2021-05" db="EMBL/GenBank/DDBJ databases">
        <authorList>
            <person name="Tigano A."/>
        </authorList>
    </citation>
    <scope>NUCLEOTIDE SEQUENCE</scope>
</reference>
<evidence type="ECO:0000256" key="2">
    <source>
        <dbReference type="ARBA" id="ARBA00022475"/>
    </source>
</evidence>
<dbReference type="SMART" id="SM00406">
    <property type="entry name" value="IGv"/>
    <property type="match status" value="2"/>
</dbReference>
<dbReference type="SMART" id="SM00408">
    <property type="entry name" value="IGc2"/>
    <property type="match status" value="1"/>
</dbReference>
<dbReference type="InterPro" id="IPR007110">
    <property type="entry name" value="Ig-like_dom"/>
</dbReference>
<keyword evidence="8" id="KW-1133">Transmembrane helix</keyword>
<proteinExistence type="predicted"/>
<dbReference type="InterPro" id="IPR013783">
    <property type="entry name" value="Ig-like_fold"/>
</dbReference>